<dbReference type="KEGG" id="psor:RSJ16_09510"/>
<reference evidence="3" key="1">
    <citation type="submission" date="2015-01" db="EMBL/GenBank/DDBJ databases">
        <authorList>
            <person name="Aslett A.Martin."/>
            <person name="De Silva Nishadi"/>
        </authorList>
    </citation>
    <scope>NUCLEOTIDE SEQUENCE [LARGE SCALE GENOMIC DNA]</scope>
    <source>
        <strain evidence="3">UMC4404</strain>
    </source>
</reference>
<dbReference type="AlphaFoldDB" id="A0A9P1L2C3"/>
<dbReference type="Proteomes" id="UP000049685">
    <property type="component" value="Unassembled WGS sequence"/>
</dbReference>
<dbReference type="RefSeq" id="WP_054629389.1">
    <property type="nucleotide sequence ID" value="NZ_BDJI01000002.1"/>
</dbReference>
<feature type="compositionally biased region" description="Low complexity" evidence="1">
    <location>
        <begin position="69"/>
        <end position="84"/>
    </location>
</feature>
<proteinExistence type="predicted"/>
<evidence type="ECO:0000313" key="2">
    <source>
        <dbReference type="EMBL" id="CEO33354.1"/>
    </source>
</evidence>
<sequence>MTDKQKLNKFLQLQSKELKIDDIAKELDSDVKSLRRFLNKNGYRSVKGKYQKKEDSSLDNTKQLELNIKSNKSSKVSKNTQKSVPSKKTKSSKVNINAQDLDKLCEVYDWYLSVKDIKAIQPKGNKSKKDVVIDSKNLKDLKASRIQVDKAIWEEFERLCSNSKYSKSEIITQALKEFLIQYKHLI</sequence>
<comment type="caution">
    <text evidence="2">The sequence shown here is derived from an EMBL/GenBank/DDBJ whole genome shotgun (WGS) entry which is preliminary data.</text>
</comment>
<gene>
    <name evidence="2" type="ORF">UMC4404_13341</name>
</gene>
<accession>A0A9P1L2C3</accession>
<name>A0A9P1L2C3_PARSO</name>
<protein>
    <submittedName>
        <fullName evidence="2">Transcriptional regulator</fullName>
    </submittedName>
</protein>
<evidence type="ECO:0000313" key="3">
    <source>
        <dbReference type="Proteomes" id="UP000049685"/>
    </source>
</evidence>
<feature type="region of interest" description="Disordered" evidence="1">
    <location>
        <begin position="69"/>
        <end position="91"/>
    </location>
</feature>
<organism evidence="2 3">
    <name type="scientific">Paraclostridium sordellii</name>
    <name type="common">Clostridium sordellii</name>
    <dbReference type="NCBI Taxonomy" id="1505"/>
    <lineage>
        <taxon>Bacteria</taxon>
        <taxon>Bacillati</taxon>
        <taxon>Bacillota</taxon>
        <taxon>Clostridia</taxon>
        <taxon>Peptostreptococcales</taxon>
        <taxon>Peptostreptococcaceae</taxon>
        <taxon>Paraclostridium</taxon>
    </lineage>
</organism>
<evidence type="ECO:0000256" key="1">
    <source>
        <dbReference type="SAM" id="MobiDB-lite"/>
    </source>
</evidence>
<dbReference type="EMBL" id="CDNY01000003">
    <property type="protein sequence ID" value="CEO33354.1"/>
    <property type="molecule type" value="Genomic_DNA"/>
</dbReference>